<feature type="active site" description="Proton donor" evidence="13">
    <location>
        <position position="106"/>
    </location>
</feature>
<comment type="caution">
    <text evidence="16">The sequence shown here is derived from an EMBL/GenBank/DDBJ whole genome shotgun (WGS) entry which is preliminary data.</text>
</comment>
<comment type="function">
    <text evidence="2 12">Catalyzes the synthesis of 5,6-dihydrouridine (D), a modified base found in the D-loop of most tRNAs, via the reduction of the C5-C6 double bond in target uridines.</text>
</comment>
<evidence type="ECO:0000256" key="12">
    <source>
        <dbReference type="PIRNR" id="PIRNR006621"/>
    </source>
</evidence>
<dbReference type="PANTHER" id="PTHR45846:SF1">
    <property type="entry name" value="TRNA-DIHYDROURIDINE(47) SYNTHASE [NAD(P)(+)]-LIKE"/>
    <property type="match status" value="1"/>
</dbReference>
<evidence type="ECO:0000313" key="16">
    <source>
        <dbReference type="EMBL" id="GGF64582.1"/>
    </source>
</evidence>
<feature type="binding site" evidence="14">
    <location>
        <position position="76"/>
    </location>
    <ligand>
        <name>FMN</name>
        <dbReference type="ChEBI" id="CHEBI:58210"/>
    </ligand>
</feature>
<name>A0A917C0Y2_9PROT</name>
<dbReference type="GO" id="GO:0000049">
    <property type="term" value="F:tRNA binding"/>
    <property type="evidence" value="ECO:0007669"/>
    <property type="project" value="UniProtKB-KW"/>
</dbReference>
<keyword evidence="6 12" id="KW-0819">tRNA processing</keyword>
<reference evidence="16" key="2">
    <citation type="submission" date="2020-09" db="EMBL/GenBank/DDBJ databases">
        <authorList>
            <person name="Sun Q."/>
            <person name="Zhou Y."/>
        </authorList>
    </citation>
    <scope>NUCLEOTIDE SEQUENCE</scope>
    <source>
        <strain evidence="16">CGMCC 1.15254</strain>
    </source>
</reference>
<evidence type="ECO:0000256" key="11">
    <source>
        <dbReference type="ARBA" id="ARBA00048802"/>
    </source>
</evidence>
<dbReference type="PANTHER" id="PTHR45846">
    <property type="entry name" value="TRNA-DIHYDROURIDINE(47) SYNTHASE [NAD(P)(+)]-LIKE"/>
    <property type="match status" value="1"/>
</dbReference>
<keyword evidence="9 12" id="KW-0560">Oxidoreductase</keyword>
<evidence type="ECO:0000256" key="8">
    <source>
        <dbReference type="ARBA" id="ARBA00022884"/>
    </source>
</evidence>
<dbReference type="PIRSF" id="PIRSF006621">
    <property type="entry name" value="Dus"/>
    <property type="match status" value="1"/>
</dbReference>
<dbReference type="Pfam" id="PF01207">
    <property type="entry name" value="Dus"/>
    <property type="match status" value="1"/>
</dbReference>
<proteinExistence type="inferred from homology"/>
<comment type="similarity">
    <text evidence="12">Belongs to the dus family.</text>
</comment>
<dbReference type="EC" id="1.3.1.-" evidence="12"/>
<keyword evidence="4 12" id="KW-0285">Flavoprotein</keyword>
<comment type="cofactor">
    <cofactor evidence="1 12 14">
        <name>FMN</name>
        <dbReference type="ChEBI" id="CHEBI:58210"/>
    </cofactor>
</comment>
<dbReference type="InterPro" id="IPR024036">
    <property type="entry name" value="tRNA-dHydroUridine_Synthase_C"/>
</dbReference>
<dbReference type="InterPro" id="IPR035587">
    <property type="entry name" value="DUS-like_FMN-bd"/>
</dbReference>
<feature type="binding site" evidence="14">
    <location>
        <position position="145"/>
    </location>
    <ligand>
        <name>FMN</name>
        <dbReference type="ChEBI" id="CHEBI:58210"/>
    </ligand>
</feature>
<evidence type="ECO:0000256" key="4">
    <source>
        <dbReference type="ARBA" id="ARBA00022630"/>
    </source>
</evidence>
<dbReference type="Proteomes" id="UP000632498">
    <property type="component" value="Unassembled WGS sequence"/>
</dbReference>
<dbReference type="PROSITE" id="PS01136">
    <property type="entry name" value="UPF0034"/>
    <property type="match status" value="1"/>
</dbReference>
<evidence type="ECO:0000256" key="9">
    <source>
        <dbReference type="ARBA" id="ARBA00023002"/>
    </source>
</evidence>
<dbReference type="RefSeq" id="WP_188664091.1">
    <property type="nucleotide sequence ID" value="NZ_BMHV01000011.1"/>
</dbReference>
<evidence type="ECO:0000256" key="14">
    <source>
        <dbReference type="PIRSR" id="PIRSR006621-2"/>
    </source>
</evidence>
<gene>
    <name evidence="16" type="primary">dus</name>
    <name evidence="16" type="ORF">GCM10011332_18320</name>
</gene>
<evidence type="ECO:0000256" key="13">
    <source>
        <dbReference type="PIRSR" id="PIRSR006621-1"/>
    </source>
</evidence>
<dbReference type="Gene3D" id="3.20.20.70">
    <property type="entry name" value="Aldolase class I"/>
    <property type="match status" value="1"/>
</dbReference>
<evidence type="ECO:0000256" key="1">
    <source>
        <dbReference type="ARBA" id="ARBA00001917"/>
    </source>
</evidence>
<protein>
    <recommendedName>
        <fullName evidence="12">tRNA-dihydrouridine synthase</fullName>
        <ecNumber evidence="12">1.3.1.-</ecNumber>
    </recommendedName>
</protein>
<feature type="binding site" evidence="14">
    <location>
        <begin position="230"/>
        <end position="231"/>
    </location>
    <ligand>
        <name>FMN</name>
        <dbReference type="ChEBI" id="CHEBI:58210"/>
    </ligand>
</feature>
<sequence>MIKKQTLSIGPIKLTSPVVLAPMSGVTDMPFRKLVKRFGAGLVVSEMIASQEMLRASDKTQKMATSCADESPIAVQLAGTDPQIMAEAAKLNEARGADIIDINMGCPVKKVVKSFAGSALMRNEDLAGDIMRAVKEAVSIPVTVKMRLGWDEDNLNALTLARMAQEIGLACVTIHGRTRNQMYSGHADWNAIAPIKQGLDIPVIGNGDLNTLEDVEQMIEQAGVDGVMIGRGAYGRPWFLRQVMDYLENGQKTPPPSLEEQCEILLSHYDAMLDHYGEHVGVRHARKHIGWYCKGLTGATDFRNQIMKLASPDEVRNLIQKFYNDNITRKVA</sequence>
<organism evidence="16 17">
    <name type="scientific">Terasakiella brassicae</name>
    <dbReference type="NCBI Taxonomy" id="1634917"/>
    <lineage>
        <taxon>Bacteria</taxon>
        <taxon>Pseudomonadati</taxon>
        <taxon>Pseudomonadota</taxon>
        <taxon>Alphaproteobacteria</taxon>
        <taxon>Rhodospirillales</taxon>
        <taxon>Terasakiellaceae</taxon>
        <taxon>Terasakiella</taxon>
    </lineage>
</organism>
<keyword evidence="5 12" id="KW-0288">FMN</keyword>
<keyword evidence="17" id="KW-1185">Reference proteome</keyword>
<dbReference type="InterPro" id="IPR018517">
    <property type="entry name" value="tRNA_hU_synthase_CS"/>
</dbReference>
<reference evidence="16" key="1">
    <citation type="journal article" date="2014" name="Int. J. Syst. Evol. Microbiol.">
        <title>Complete genome sequence of Corynebacterium casei LMG S-19264T (=DSM 44701T), isolated from a smear-ripened cheese.</title>
        <authorList>
            <consortium name="US DOE Joint Genome Institute (JGI-PGF)"/>
            <person name="Walter F."/>
            <person name="Albersmeier A."/>
            <person name="Kalinowski J."/>
            <person name="Ruckert C."/>
        </authorList>
    </citation>
    <scope>NUCLEOTIDE SEQUENCE</scope>
    <source>
        <strain evidence="16">CGMCC 1.15254</strain>
    </source>
</reference>
<dbReference type="AlphaFoldDB" id="A0A917C0Y2"/>
<evidence type="ECO:0000259" key="15">
    <source>
        <dbReference type="Pfam" id="PF01207"/>
    </source>
</evidence>
<evidence type="ECO:0000256" key="2">
    <source>
        <dbReference type="ARBA" id="ARBA00002790"/>
    </source>
</evidence>
<dbReference type="GO" id="GO:0017150">
    <property type="term" value="F:tRNA dihydrouridine synthase activity"/>
    <property type="evidence" value="ECO:0007669"/>
    <property type="project" value="InterPro"/>
</dbReference>
<accession>A0A917C0Y2</accession>
<dbReference type="GO" id="GO:0050660">
    <property type="term" value="F:flavin adenine dinucleotide binding"/>
    <property type="evidence" value="ECO:0007669"/>
    <property type="project" value="InterPro"/>
</dbReference>
<dbReference type="SUPFAM" id="SSF51395">
    <property type="entry name" value="FMN-linked oxidoreductases"/>
    <property type="match status" value="1"/>
</dbReference>
<evidence type="ECO:0000256" key="3">
    <source>
        <dbReference type="ARBA" id="ARBA00022555"/>
    </source>
</evidence>
<evidence type="ECO:0000256" key="10">
    <source>
        <dbReference type="ARBA" id="ARBA00048205"/>
    </source>
</evidence>
<keyword evidence="14" id="KW-0547">Nucleotide-binding</keyword>
<dbReference type="EMBL" id="BMHV01000011">
    <property type="protein sequence ID" value="GGF64582.1"/>
    <property type="molecule type" value="Genomic_DNA"/>
</dbReference>
<feature type="domain" description="DUS-like FMN-binding" evidence="15">
    <location>
        <begin position="20"/>
        <end position="321"/>
    </location>
</feature>
<feature type="binding site" evidence="14">
    <location>
        <position position="175"/>
    </location>
    <ligand>
        <name>FMN</name>
        <dbReference type="ChEBI" id="CHEBI:58210"/>
    </ligand>
</feature>
<dbReference type="InterPro" id="IPR004652">
    <property type="entry name" value="DusB-like"/>
</dbReference>
<keyword evidence="3" id="KW-0820">tRNA-binding</keyword>
<dbReference type="NCBIfam" id="TIGR00737">
    <property type="entry name" value="nifR3_yhdG"/>
    <property type="match status" value="1"/>
</dbReference>
<dbReference type="Gene3D" id="1.10.1200.80">
    <property type="entry name" value="Putative flavin oxidoreducatase, domain 2"/>
    <property type="match status" value="1"/>
</dbReference>
<comment type="catalytic activity">
    <reaction evidence="10">
        <text>a 5,6-dihydrouridine in tRNA + NADP(+) = a uridine in tRNA + NADPH + H(+)</text>
        <dbReference type="Rhea" id="RHEA:23624"/>
        <dbReference type="Rhea" id="RHEA-COMP:13339"/>
        <dbReference type="Rhea" id="RHEA-COMP:13887"/>
        <dbReference type="ChEBI" id="CHEBI:15378"/>
        <dbReference type="ChEBI" id="CHEBI:57783"/>
        <dbReference type="ChEBI" id="CHEBI:58349"/>
        <dbReference type="ChEBI" id="CHEBI:65315"/>
        <dbReference type="ChEBI" id="CHEBI:74443"/>
    </reaction>
</comment>
<dbReference type="InterPro" id="IPR013785">
    <property type="entry name" value="Aldolase_TIM"/>
</dbReference>
<evidence type="ECO:0000313" key="17">
    <source>
        <dbReference type="Proteomes" id="UP000632498"/>
    </source>
</evidence>
<evidence type="ECO:0000256" key="7">
    <source>
        <dbReference type="ARBA" id="ARBA00022857"/>
    </source>
</evidence>
<evidence type="ECO:0000256" key="5">
    <source>
        <dbReference type="ARBA" id="ARBA00022643"/>
    </source>
</evidence>
<dbReference type="CDD" id="cd02801">
    <property type="entry name" value="DUS_like_FMN"/>
    <property type="match status" value="1"/>
</dbReference>
<comment type="catalytic activity">
    <reaction evidence="11">
        <text>a 5,6-dihydrouridine in tRNA + NAD(+) = a uridine in tRNA + NADH + H(+)</text>
        <dbReference type="Rhea" id="RHEA:54452"/>
        <dbReference type="Rhea" id="RHEA-COMP:13339"/>
        <dbReference type="Rhea" id="RHEA-COMP:13887"/>
        <dbReference type="ChEBI" id="CHEBI:15378"/>
        <dbReference type="ChEBI" id="CHEBI:57540"/>
        <dbReference type="ChEBI" id="CHEBI:57945"/>
        <dbReference type="ChEBI" id="CHEBI:65315"/>
        <dbReference type="ChEBI" id="CHEBI:74443"/>
    </reaction>
</comment>
<keyword evidence="7" id="KW-0521">NADP</keyword>
<evidence type="ECO:0000256" key="6">
    <source>
        <dbReference type="ARBA" id="ARBA00022694"/>
    </source>
</evidence>
<dbReference type="InterPro" id="IPR001269">
    <property type="entry name" value="DUS_fam"/>
</dbReference>
<keyword evidence="8" id="KW-0694">RNA-binding</keyword>